<evidence type="ECO:0008006" key="3">
    <source>
        <dbReference type="Google" id="ProtNLM"/>
    </source>
</evidence>
<name>A0ABV5GWW3_9FLAO</name>
<evidence type="ECO:0000313" key="1">
    <source>
        <dbReference type="EMBL" id="MFB9104140.1"/>
    </source>
</evidence>
<gene>
    <name evidence="1" type="ORF">ACFFU1_04450</name>
</gene>
<comment type="caution">
    <text evidence="1">The sequence shown here is derived from an EMBL/GenBank/DDBJ whole genome shotgun (WGS) entry which is preliminary data.</text>
</comment>
<organism evidence="1 2">
    <name type="scientific">Algibacter miyuki</name>
    <dbReference type="NCBI Taxonomy" id="1306933"/>
    <lineage>
        <taxon>Bacteria</taxon>
        <taxon>Pseudomonadati</taxon>
        <taxon>Bacteroidota</taxon>
        <taxon>Flavobacteriia</taxon>
        <taxon>Flavobacteriales</taxon>
        <taxon>Flavobacteriaceae</taxon>
        <taxon>Algibacter</taxon>
    </lineage>
</organism>
<dbReference type="EMBL" id="JBHMFA010000003">
    <property type="protein sequence ID" value="MFB9104140.1"/>
    <property type="molecule type" value="Genomic_DNA"/>
</dbReference>
<sequence length="256" mass="27914">MKIHILIIALLIINIIDAQVGVAGINELNPKATLHIEAKDNINPETGAGILIPSMKVFPSVNPTADQYGMLVYRSEVTGSGFEGFYYWDAPNNTWEYIVSSKLNDIDLNKTSAYGTAFQTNILQGNTSYVKIPFSVLESPKANYTIDANGDLNIGQTGKYYLSVTGGVNKPHTGQNLAEQIQTSVFINNNESASLVSKTVFPAVFYNERSVTFAISSIITLQAGDILSLRAKRFDSSQLGTLTVNSPFTIILSYLD</sequence>
<dbReference type="RefSeq" id="WP_290268610.1">
    <property type="nucleotide sequence ID" value="NZ_JAUFQP010000007.1"/>
</dbReference>
<keyword evidence="2" id="KW-1185">Reference proteome</keyword>
<proteinExistence type="predicted"/>
<accession>A0ABV5GWW3</accession>
<reference evidence="1 2" key="1">
    <citation type="submission" date="2024-09" db="EMBL/GenBank/DDBJ databases">
        <authorList>
            <person name="Sun Q."/>
            <person name="Mori K."/>
        </authorList>
    </citation>
    <scope>NUCLEOTIDE SEQUENCE [LARGE SCALE GENOMIC DNA]</scope>
    <source>
        <strain evidence="1 2">CECT 8300</strain>
    </source>
</reference>
<dbReference type="Proteomes" id="UP001589590">
    <property type="component" value="Unassembled WGS sequence"/>
</dbReference>
<evidence type="ECO:0000313" key="2">
    <source>
        <dbReference type="Proteomes" id="UP001589590"/>
    </source>
</evidence>
<protein>
    <recommendedName>
        <fullName evidence="3">C1q domain-containing protein</fullName>
    </recommendedName>
</protein>